<evidence type="ECO:0000313" key="10">
    <source>
        <dbReference type="EMBL" id="MBC8519936.1"/>
    </source>
</evidence>
<comment type="catalytic activity">
    <reaction evidence="6">
        <text>arsenic triglutathione + [thioredoxin]-dithiol + S-adenosyl-L-methionine + 2 H2O = methylarsonous acid + [thioredoxin]-disulfide + 3 glutathione + S-adenosyl-L-homocysteine + H(+)</text>
        <dbReference type="Rhea" id="RHEA:69460"/>
        <dbReference type="Rhea" id="RHEA-COMP:10698"/>
        <dbReference type="Rhea" id="RHEA-COMP:10700"/>
        <dbReference type="ChEBI" id="CHEBI:15377"/>
        <dbReference type="ChEBI" id="CHEBI:15378"/>
        <dbReference type="ChEBI" id="CHEBI:17826"/>
        <dbReference type="ChEBI" id="CHEBI:29950"/>
        <dbReference type="ChEBI" id="CHEBI:50058"/>
        <dbReference type="ChEBI" id="CHEBI:57856"/>
        <dbReference type="ChEBI" id="CHEBI:57925"/>
        <dbReference type="ChEBI" id="CHEBI:59789"/>
        <dbReference type="ChEBI" id="CHEBI:183640"/>
        <dbReference type="EC" id="2.1.1.137"/>
    </reaction>
</comment>
<evidence type="ECO:0000256" key="2">
    <source>
        <dbReference type="ARBA" id="ARBA00022691"/>
    </source>
</evidence>
<dbReference type="InterPro" id="IPR026669">
    <property type="entry name" value="Arsenite_MeTrfase-like"/>
</dbReference>
<evidence type="ECO:0000259" key="9">
    <source>
        <dbReference type="Pfam" id="PF13847"/>
    </source>
</evidence>
<dbReference type="GO" id="GO:0032259">
    <property type="term" value="P:methylation"/>
    <property type="evidence" value="ECO:0007669"/>
    <property type="project" value="UniProtKB-KW"/>
</dbReference>
<accession>A0A8J6PB94</accession>
<keyword evidence="2" id="KW-0949">S-adenosyl-L-methionine</keyword>
<evidence type="ECO:0000256" key="3">
    <source>
        <dbReference type="ARBA" id="ARBA00034487"/>
    </source>
</evidence>
<name>A0A8J6PB94_9GAMM</name>
<dbReference type="Pfam" id="PF13847">
    <property type="entry name" value="Methyltransf_31"/>
    <property type="match status" value="1"/>
</dbReference>
<comment type="catalytic activity">
    <reaction evidence="7">
        <text>arsenic triglutathione + 2 [thioredoxin]-dithiol + 2 S-adenosyl-L-methionine + H2O = dimethylarsinous acid + 2 [thioredoxin]-disulfide + 3 glutathione + 2 S-adenosyl-L-homocysteine + 2 H(+)</text>
        <dbReference type="Rhea" id="RHEA:69464"/>
        <dbReference type="Rhea" id="RHEA-COMP:10698"/>
        <dbReference type="Rhea" id="RHEA-COMP:10700"/>
        <dbReference type="ChEBI" id="CHEBI:15377"/>
        <dbReference type="ChEBI" id="CHEBI:15378"/>
        <dbReference type="ChEBI" id="CHEBI:23808"/>
        <dbReference type="ChEBI" id="CHEBI:29950"/>
        <dbReference type="ChEBI" id="CHEBI:50058"/>
        <dbReference type="ChEBI" id="CHEBI:57856"/>
        <dbReference type="ChEBI" id="CHEBI:57925"/>
        <dbReference type="ChEBI" id="CHEBI:59789"/>
        <dbReference type="ChEBI" id="CHEBI:183640"/>
        <dbReference type="EC" id="2.1.1.137"/>
    </reaction>
</comment>
<dbReference type="PANTHER" id="PTHR43675:SF8">
    <property type="entry name" value="ARSENITE METHYLTRANSFERASE"/>
    <property type="match status" value="1"/>
</dbReference>
<dbReference type="Gene3D" id="3.40.50.150">
    <property type="entry name" value="Vaccinia Virus protein VP39"/>
    <property type="match status" value="1"/>
</dbReference>
<dbReference type="EC" id="2.1.1.137" evidence="4"/>
<sequence>MHDEVKKYYGQILVTSSDLQTDACCTDASMPPWLKAAMADIHDEVSAKYYGCGLVAPQQLEGARILDLGSGSGRDCYLLARLTGEDGYVVGVDMTDEQLDVAKRHIQWHADRYCYSTPNVEFRKGYIERLDELELEDESFDIIVSNCVINLSPDKDAVLREAWRVLKPGGELYFSDVYSERRVPEELVKDPLLYGECLSGALYWNDFLTLAKNNGFADPRLVEDRPLTIDNPKIEEMLGTHRFYSATYRLFKIPELEGSCEDYGQAVIYKGTVENHPDLFELDKGHRFETGKVEPVCGNSWRMLRDSRFADHFEFFGSGDTHYGIFNGCGTAMPFDEDGSGEHASEGSCC</sequence>
<organism evidence="10 11">
    <name type="scientific">Candidatus Thiopontia autotrophica</name>
    <dbReference type="NCBI Taxonomy" id="2841688"/>
    <lineage>
        <taxon>Bacteria</taxon>
        <taxon>Pseudomonadati</taxon>
        <taxon>Pseudomonadota</taxon>
        <taxon>Gammaproteobacteria</taxon>
        <taxon>Candidatus Thiopontia</taxon>
    </lineage>
</organism>
<gene>
    <name evidence="10" type="ORF">H8D24_05985</name>
</gene>
<dbReference type="Gene3D" id="3.40.5.100">
    <property type="match status" value="1"/>
</dbReference>
<dbReference type="EMBL" id="JACNFK010000030">
    <property type="protein sequence ID" value="MBC8519936.1"/>
    <property type="molecule type" value="Genomic_DNA"/>
</dbReference>
<dbReference type="SUPFAM" id="SSF53335">
    <property type="entry name" value="S-adenosyl-L-methionine-dependent methyltransferases"/>
    <property type="match status" value="1"/>
</dbReference>
<dbReference type="AlphaFoldDB" id="A0A8J6PB94"/>
<evidence type="ECO:0000256" key="8">
    <source>
        <dbReference type="ARBA" id="ARBA00048428"/>
    </source>
</evidence>
<dbReference type="InterPro" id="IPR025714">
    <property type="entry name" value="Methyltranfer_dom"/>
</dbReference>
<dbReference type="PANTHER" id="PTHR43675">
    <property type="entry name" value="ARSENITE METHYLTRANSFERASE"/>
    <property type="match status" value="1"/>
</dbReference>
<evidence type="ECO:0000256" key="1">
    <source>
        <dbReference type="ARBA" id="ARBA00022679"/>
    </source>
</evidence>
<dbReference type="GO" id="GO:0030791">
    <property type="term" value="F:arsenite methyltransferase activity"/>
    <property type="evidence" value="ECO:0007669"/>
    <property type="project" value="UniProtKB-EC"/>
</dbReference>
<reference evidence="10 11" key="1">
    <citation type="submission" date="2020-08" db="EMBL/GenBank/DDBJ databases">
        <title>Bridging the membrane lipid divide: bacteria of the FCB group superphylum have the potential to synthesize archaeal ether lipids.</title>
        <authorList>
            <person name="Villanueva L."/>
            <person name="Von Meijenfeldt F.A.B."/>
            <person name="Westbye A.B."/>
            <person name="Yadav S."/>
            <person name="Hopmans E.C."/>
            <person name="Dutilh B.E."/>
            <person name="Sinninghe Damste J.S."/>
        </authorList>
    </citation>
    <scope>NUCLEOTIDE SEQUENCE [LARGE SCALE GENOMIC DNA]</scope>
    <source>
        <strain evidence="10">NIOZ-UU100</strain>
    </source>
</reference>
<dbReference type="Proteomes" id="UP000654401">
    <property type="component" value="Unassembled WGS sequence"/>
</dbReference>
<comment type="caution">
    <text evidence="10">The sequence shown here is derived from an EMBL/GenBank/DDBJ whole genome shotgun (WGS) entry which is preliminary data.</text>
</comment>
<evidence type="ECO:0000256" key="4">
    <source>
        <dbReference type="ARBA" id="ARBA00034521"/>
    </source>
</evidence>
<evidence type="ECO:0000313" key="11">
    <source>
        <dbReference type="Proteomes" id="UP000654401"/>
    </source>
</evidence>
<protein>
    <recommendedName>
        <fullName evidence="5">Arsenite methyltransferase</fullName>
        <ecNumber evidence="4">2.1.1.137</ecNumber>
    </recommendedName>
</protein>
<evidence type="ECO:0000256" key="6">
    <source>
        <dbReference type="ARBA" id="ARBA00047941"/>
    </source>
</evidence>
<dbReference type="InterPro" id="IPR029063">
    <property type="entry name" value="SAM-dependent_MTases_sf"/>
</dbReference>
<keyword evidence="10" id="KW-0489">Methyltransferase</keyword>
<comment type="similarity">
    <text evidence="3">Belongs to the methyltransferase superfamily. Arsenite methyltransferase family.</text>
</comment>
<comment type="catalytic activity">
    <reaction evidence="8">
        <text>arsenic triglutathione + 3 [thioredoxin]-dithiol + 3 S-adenosyl-L-methionine = trimethylarsine + 3 [thioredoxin]-disulfide + 3 glutathione + 3 S-adenosyl-L-homocysteine + 3 H(+)</text>
        <dbReference type="Rhea" id="RHEA:69432"/>
        <dbReference type="Rhea" id="RHEA-COMP:10698"/>
        <dbReference type="Rhea" id="RHEA-COMP:10700"/>
        <dbReference type="ChEBI" id="CHEBI:15378"/>
        <dbReference type="ChEBI" id="CHEBI:27130"/>
        <dbReference type="ChEBI" id="CHEBI:29950"/>
        <dbReference type="ChEBI" id="CHEBI:50058"/>
        <dbReference type="ChEBI" id="CHEBI:57856"/>
        <dbReference type="ChEBI" id="CHEBI:57925"/>
        <dbReference type="ChEBI" id="CHEBI:59789"/>
        <dbReference type="ChEBI" id="CHEBI:183640"/>
        <dbReference type="EC" id="2.1.1.137"/>
    </reaction>
</comment>
<dbReference type="CDD" id="cd02440">
    <property type="entry name" value="AdoMet_MTases"/>
    <property type="match status" value="1"/>
</dbReference>
<proteinExistence type="inferred from homology"/>
<keyword evidence="1" id="KW-0808">Transferase</keyword>
<evidence type="ECO:0000256" key="5">
    <source>
        <dbReference type="ARBA" id="ARBA00034545"/>
    </source>
</evidence>
<feature type="domain" description="Methyltransferase" evidence="9">
    <location>
        <begin position="61"/>
        <end position="215"/>
    </location>
</feature>
<evidence type="ECO:0000256" key="7">
    <source>
        <dbReference type="ARBA" id="ARBA00047943"/>
    </source>
</evidence>